<comment type="caution">
    <text evidence="2">The sequence shown here is derived from an EMBL/GenBank/DDBJ whole genome shotgun (WGS) entry which is preliminary data.</text>
</comment>
<keyword evidence="3" id="KW-1185">Reference proteome</keyword>
<reference evidence="2 3" key="1">
    <citation type="journal article" date="2012" name="J. Bacteriol.">
        <title>Draft Genome Sequence of Bacillus isronensis Strain B3W22, Isolated from the Upper Atmosphere.</title>
        <authorList>
            <person name="Shivaji S."/>
            <person name="Ara S."/>
            <person name="Singh S.K."/>
            <person name="Bandi S."/>
            <person name="Singh A."/>
            <person name="Pinnaka A.K."/>
        </authorList>
    </citation>
    <scope>NUCLEOTIDE SEQUENCE [LARGE SCALE GENOMIC DNA]</scope>
    <source>
        <strain evidence="2 3">B3W22</strain>
    </source>
</reference>
<dbReference type="EMBL" id="AMCK01000012">
    <property type="protein sequence ID" value="EKB44718.1"/>
    <property type="molecule type" value="Genomic_DNA"/>
</dbReference>
<evidence type="ECO:0000256" key="1">
    <source>
        <dbReference type="SAM" id="MobiDB-lite"/>
    </source>
</evidence>
<dbReference type="Proteomes" id="UP000004738">
    <property type="component" value="Unassembled WGS sequence"/>
</dbReference>
<feature type="compositionally biased region" description="Low complexity" evidence="1">
    <location>
        <begin position="29"/>
        <end position="40"/>
    </location>
</feature>
<dbReference type="PATRIC" id="fig|1224748.3.peg.2310"/>
<evidence type="ECO:0000313" key="3">
    <source>
        <dbReference type="Proteomes" id="UP000004738"/>
    </source>
</evidence>
<organism evidence="2 3">
    <name type="scientific">Solibacillus isronensis B3W22</name>
    <dbReference type="NCBI Taxonomy" id="1224748"/>
    <lineage>
        <taxon>Bacteria</taxon>
        <taxon>Bacillati</taxon>
        <taxon>Bacillota</taxon>
        <taxon>Bacilli</taxon>
        <taxon>Bacillales</taxon>
        <taxon>Caryophanaceae</taxon>
        <taxon>Solibacillus</taxon>
    </lineage>
</organism>
<sequence>METPVNVDIEELPSTVETPEQVTEEGDNTVSEPVQEPVPTETEEISVDPEKEQNQADKIALKDKVVGYYQDLVASFSNFLSFLK</sequence>
<accession>K1L263</accession>
<dbReference type="AlphaFoldDB" id="K1L263"/>
<feature type="region of interest" description="Disordered" evidence="1">
    <location>
        <begin position="1"/>
        <end position="53"/>
    </location>
</feature>
<protein>
    <submittedName>
        <fullName evidence="2">Uncharacterized protein</fullName>
    </submittedName>
</protein>
<evidence type="ECO:0000313" key="2">
    <source>
        <dbReference type="EMBL" id="EKB44718.1"/>
    </source>
</evidence>
<proteinExistence type="predicted"/>
<gene>
    <name evidence="2" type="ORF">B857_02345</name>
</gene>
<name>K1L263_9BACL</name>